<proteinExistence type="predicted"/>
<feature type="domain" description="Acyltransferase 3" evidence="2">
    <location>
        <begin position="19"/>
        <end position="347"/>
    </location>
</feature>
<feature type="transmembrane region" description="Helical" evidence="1">
    <location>
        <begin position="203"/>
        <end position="224"/>
    </location>
</feature>
<dbReference type="Pfam" id="PF01757">
    <property type="entry name" value="Acyl_transf_3"/>
    <property type="match status" value="1"/>
</dbReference>
<protein>
    <submittedName>
        <fullName evidence="4">Acyltransferase family protein</fullName>
        <ecNumber evidence="4">2.3.1.-</ecNumber>
    </submittedName>
</protein>
<reference evidence="4" key="2">
    <citation type="submission" date="2024-05" db="EMBL/GenBank/DDBJ databases">
        <authorList>
            <person name="Mellies J."/>
            <person name="Newton I."/>
        </authorList>
    </citation>
    <scope>NUCLEOTIDE SEQUENCE</scope>
    <source>
        <strain evidence="4">13.2</strain>
    </source>
</reference>
<feature type="transmembrane region" description="Helical" evidence="1">
    <location>
        <begin position="261"/>
        <end position="279"/>
    </location>
</feature>
<dbReference type="EC" id="2.3.1.-" evidence="4"/>
<dbReference type="InterPro" id="IPR043968">
    <property type="entry name" value="SGNH"/>
</dbReference>
<feature type="transmembrane region" description="Helical" evidence="1">
    <location>
        <begin position="21"/>
        <end position="39"/>
    </location>
</feature>
<feature type="transmembrane region" description="Helical" evidence="1">
    <location>
        <begin position="330"/>
        <end position="350"/>
    </location>
</feature>
<dbReference type="GO" id="GO:0009103">
    <property type="term" value="P:lipopolysaccharide biosynthetic process"/>
    <property type="evidence" value="ECO:0007669"/>
    <property type="project" value="TreeGrafter"/>
</dbReference>
<dbReference type="InterPro" id="IPR050879">
    <property type="entry name" value="Acyltransferase_3"/>
</dbReference>
<dbReference type="GO" id="GO:0016747">
    <property type="term" value="F:acyltransferase activity, transferring groups other than amino-acyl groups"/>
    <property type="evidence" value="ECO:0007669"/>
    <property type="project" value="InterPro"/>
</dbReference>
<evidence type="ECO:0000259" key="3">
    <source>
        <dbReference type="Pfam" id="PF19040"/>
    </source>
</evidence>
<name>A0AAU7BI90_9PSED</name>
<dbReference type="PANTHER" id="PTHR23028:SF53">
    <property type="entry name" value="ACYL_TRANSF_3 DOMAIN-CONTAINING PROTEIN"/>
    <property type="match status" value="1"/>
</dbReference>
<feature type="transmembrane region" description="Helical" evidence="1">
    <location>
        <begin position="236"/>
        <end position="255"/>
    </location>
</feature>
<keyword evidence="1" id="KW-0472">Membrane</keyword>
<dbReference type="EMBL" id="CP157179">
    <property type="protein sequence ID" value="XBG32302.1"/>
    <property type="molecule type" value="Genomic_DNA"/>
</dbReference>
<sequence>MPPERGLGIRVMNGFQRRADIDGLRALAILSVMAFHFNAAWLPGGFAGVDVFFVISAYLITRIITSAINDGTFTFTGFYARRVKRIFPAAFLVFLVSVLAASQLNSMLLPAAKFVLLSLFNHFTSDYFTQDTQQNFFLHYWSLSIEEQFYFIWPALLVAGSWVAGRWLAPAQRKRALMVGCMMIGVLCFALGEYWVRDAGQQAGVYFFSIPRFGEMALGAFIALAPTSKVQARSRLEVLSLLGGLLLACSFLWLAEQPYPGLHALAPCLGTLLLIRYGRTTDGELSTIAQVLAWRPLVGIGLISYSLYLWHWPVLAIARFVEGDNDLSMGMMACLLVLIVALSVLTYLGVERPLIRSRLGFKAAFTGFAGLSMGSFALIVAMTGLEALNLPPIMGERYANLTVNGQNIHMTEGWVAPCWEVNDLNPSKAAVDERCHIGAHSSEQVLMVGDSHGAALGGFIDTLAKAEGFSVTAYEVGGCQVAEWGMAKRVPAIVLTDERRAKCAAMLDFIEQNHARYKAIFVVNAFNLFAGAYDVLKKVDGVPVDLNEERLHRFAAKTPLYFFHDAPVLDRSMQHSPLLSRLGLRLGAAPVEHGAQGNLQVKAMVARIANAHWVDLAAAYQVLQDSSFLHDGLPAYADTNHLSGRGALALAGVFQAQGGCLLCTSGKAGKDGMALSGASR</sequence>
<keyword evidence="1" id="KW-0812">Transmembrane</keyword>
<keyword evidence="1" id="KW-1133">Transmembrane helix</keyword>
<dbReference type="AlphaFoldDB" id="A0AAU7BI90"/>
<feature type="domain" description="SGNH" evidence="3">
    <location>
        <begin position="431"/>
        <end position="655"/>
    </location>
</feature>
<keyword evidence="4" id="KW-0012">Acyltransferase</keyword>
<feature type="transmembrane region" description="Helical" evidence="1">
    <location>
        <begin position="150"/>
        <end position="169"/>
    </location>
</feature>
<evidence type="ECO:0000313" key="4">
    <source>
        <dbReference type="EMBL" id="XBG32302.1"/>
    </source>
</evidence>
<dbReference type="Pfam" id="PF19040">
    <property type="entry name" value="SGNH"/>
    <property type="match status" value="1"/>
</dbReference>
<dbReference type="PANTHER" id="PTHR23028">
    <property type="entry name" value="ACETYLTRANSFERASE"/>
    <property type="match status" value="1"/>
</dbReference>
<evidence type="ECO:0000256" key="1">
    <source>
        <dbReference type="SAM" id="Phobius"/>
    </source>
</evidence>
<dbReference type="InterPro" id="IPR002656">
    <property type="entry name" value="Acyl_transf_3_dom"/>
</dbReference>
<organism evidence="4">
    <name type="scientific">Pseudomonas sp. 13.2</name>
    <dbReference type="NCBI Taxonomy" id="3144665"/>
    <lineage>
        <taxon>Bacteria</taxon>
        <taxon>Pseudomonadati</taxon>
        <taxon>Pseudomonadota</taxon>
        <taxon>Gammaproteobacteria</taxon>
        <taxon>Pseudomonadales</taxon>
        <taxon>Pseudomonadaceae</taxon>
        <taxon>Pseudomonas</taxon>
    </lineage>
</organism>
<feature type="transmembrane region" description="Helical" evidence="1">
    <location>
        <begin position="362"/>
        <end position="385"/>
    </location>
</feature>
<feature type="transmembrane region" description="Helical" evidence="1">
    <location>
        <begin position="86"/>
        <end position="104"/>
    </location>
</feature>
<reference evidence="4" key="1">
    <citation type="journal article" date="2019" name="Microbiol. Resour. Announc.">
        <title>Draft Genome Sequences of Five Environmental Bacterial Isolates That Degrade Polyethylene Terephthalate Plastic.</title>
        <authorList>
            <person name="Leon-Zayas R."/>
            <person name="Roberts C."/>
            <person name="Vague M."/>
            <person name="Mellies J.L."/>
        </authorList>
    </citation>
    <scope>NUCLEOTIDE SEQUENCE</scope>
    <source>
        <strain evidence="4">13.2</strain>
    </source>
</reference>
<dbReference type="GO" id="GO:0016020">
    <property type="term" value="C:membrane"/>
    <property type="evidence" value="ECO:0007669"/>
    <property type="project" value="TreeGrafter"/>
</dbReference>
<feature type="transmembrane region" description="Helical" evidence="1">
    <location>
        <begin position="291"/>
        <end position="310"/>
    </location>
</feature>
<accession>A0AAU7BI90</accession>
<gene>
    <name evidence="4" type="ORF">ABH853_03290</name>
</gene>
<feature type="transmembrane region" description="Helical" evidence="1">
    <location>
        <begin position="176"/>
        <end position="197"/>
    </location>
</feature>
<evidence type="ECO:0000259" key="2">
    <source>
        <dbReference type="Pfam" id="PF01757"/>
    </source>
</evidence>
<keyword evidence="4" id="KW-0808">Transferase</keyword>